<keyword evidence="5" id="KW-0547">Nucleotide-binding</keyword>
<evidence type="ECO:0000256" key="15">
    <source>
        <dbReference type="ARBA" id="ARBA00034617"/>
    </source>
</evidence>
<dbReference type="NCBIfam" id="TIGR01389">
    <property type="entry name" value="recQ"/>
    <property type="match status" value="1"/>
</dbReference>
<dbReference type="PANTHER" id="PTHR13710">
    <property type="entry name" value="DNA HELICASE RECQ FAMILY MEMBER"/>
    <property type="match status" value="1"/>
</dbReference>
<dbReference type="Pfam" id="PF00570">
    <property type="entry name" value="HRDC"/>
    <property type="match status" value="1"/>
</dbReference>
<reference evidence="20" key="1">
    <citation type="submission" date="2022-08" db="EMBL/GenBank/DDBJ databases">
        <title>Alicyclobacillus fastidiosus DSM 17978, complete genome.</title>
        <authorList>
            <person name="Wang Q."/>
            <person name="Cai R."/>
            <person name="Wang Z."/>
        </authorList>
    </citation>
    <scope>NUCLEOTIDE SEQUENCE</scope>
    <source>
        <strain evidence="20">DSM 17978</strain>
    </source>
</reference>
<gene>
    <name evidence="20" type="primary">recQ</name>
    <name evidence="20" type="ORF">NZD89_04555</name>
</gene>
<dbReference type="Gene3D" id="3.40.50.300">
    <property type="entry name" value="P-loop containing nucleotide triphosphate hydrolases"/>
    <property type="match status" value="2"/>
</dbReference>
<feature type="domain" description="Helicase C-terminal" evidence="19">
    <location>
        <begin position="221"/>
        <end position="369"/>
    </location>
</feature>
<dbReference type="InterPro" id="IPR004589">
    <property type="entry name" value="DNA_helicase_ATP-dep_RecQ"/>
</dbReference>
<evidence type="ECO:0000259" key="18">
    <source>
        <dbReference type="PROSITE" id="PS51192"/>
    </source>
</evidence>
<dbReference type="SMART" id="SM00487">
    <property type="entry name" value="DEXDc"/>
    <property type="match status" value="1"/>
</dbReference>
<evidence type="ECO:0000256" key="9">
    <source>
        <dbReference type="ARBA" id="ARBA00022833"/>
    </source>
</evidence>
<dbReference type="InterPro" id="IPR011545">
    <property type="entry name" value="DEAD/DEAH_box_helicase_dom"/>
</dbReference>
<dbReference type="Gene3D" id="1.10.10.10">
    <property type="entry name" value="Winged helix-like DNA-binding domain superfamily/Winged helix DNA-binding domain"/>
    <property type="match status" value="1"/>
</dbReference>
<dbReference type="InterPro" id="IPR010997">
    <property type="entry name" value="HRDC-like_sf"/>
</dbReference>
<evidence type="ECO:0000256" key="6">
    <source>
        <dbReference type="ARBA" id="ARBA00022763"/>
    </source>
</evidence>
<dbReference type="GO" id="GO:0003678">
    <property type="term" value="F:DNA helicase activity"/>
    <property type="evidence" value="ECO:0007669"/>
    <property type="project" value="UniProtKB-EC"/>
</dbReference>
<evidence type="ECO:0000256" key="10">
    <source>
        <dbReference type="ARBA" id="ARBA00022840"/>
    </source>
</evidence>
<dbReference type="CDD" id="cd17920">
    <property type="entry name" value="DEXHc_RecQ"/>
    <property type="match status" value="1"/>
</dbReference>
<feature type="domain" description="HRDC" evidence="17">
    <location>
        <begin position="521"/>
        <end position="598"/>
    </location>
</feature>
<keyword evidence="21" id="KW-1185">Reference proteome</keyword>
<dbReference type="Proteomes" id="UP001164761">
    <property type="component" value="Chromosome"/>
</dbReference>
<keyword evidence="11" id="KW-0238">DNA-binding</keyword>
<dbReference type="RefSeq" id="WP_268006587.1">
    <property type="nucleotide sequence ID" value="NZ_BSUT01000001.1"/>
</dbReference>
<evidence type="ECO:0000259" key="17">
    <source>
        <dbReference type="PROSITE" id="PS50967"/>
    </source>
</evidence>
<evidence type="ECO:0000259" key="19">
    <source>
        <dbReference type="PROSITE" id="PS51194"/>
    </source>
</evidence>
<dbReference type="InterPro" id="IPR036390">
    <property type="entry name" value="WH_DNA-bd_sf"/>
</dbReference>
<sequence>MRGGDKRMNEARELLRKYYGYEDFRPGQSRIVESVLKGCDTVGIMPTGGGKSICYQIPALMCEGMSIVVSPLISLMKDQVDTLSNVGISATYINSSLPAAEVHARMRQAEQGEYRLLYVSPERLEAGAFMSFVNRLCPQMIAIDEAHCLSQWGHDFRPSYRAIAPLLQQLDNRPIVAAFTATATPEVIRDIVDTLGLHNPNVFVTGFDRSNLTFSVVTGQDKRDYVLDYLERHPNDAGVIYASTRKEVDGLYEFLKKKRYAVGRYHAGLSDAERSANQEQFLYDETRIMVATNAFGMGIDKSNIRFVLHYNMPKTLESYYQEAGRAGRDGDPAECVLLFTPRDVQLQKFLIEQTDTAPERKSHEYQKLQAMVDYCHTSMCLRAHILRYFGEDNGPDRCDNCSNCNGDFETQDITVIAQQIFSCVLRMKERFGVKLLAGVLKGSRDKRIQELDLHTLSTYGLMKNRTEKEVVSYIQTLLADGYLKLSEGQFSVVQLQPAAVPVLKGQSSVVIRVPKQAEVTAQPDDELFEDLRALRRALSQRDKVPPYVIFSDSTLREMSLHCPVDDTAMLRIKGVGQMKMERYGAEFLAVCQQHATGR</sequence>
<evidence type="ECO:0000256" key="2">
    <source>
        <dbReference type="ARBA" id="ARBA00001947"/>
    </source>
</evidence>
<dbReference type="Pfam" id="PF16124">
    <property type="entry name" value="RecQ_Zn_bind"/>
    <property type="match status" value="1"/>
</dbReference>
<dbReference type="Pfam" id="PF00270">
    <property type="entry name" value="DEAD"/>
    <property type="match status" value="1"/>
</dbReference>
<dbReference type="InterPro" id="IPR001650">
    <property type="entry name" value="Helicase_C-like"/>
</dbReference>
<dbReference type="GO" id="GO:0016787">
    <property type="term" value="F:hydrolase activity"/>
    <property type="evidence" value="ECO:0007669"/>
    <property type="project" value="UniProtKB-KW"/>
</dbReference>
<keyword evidence="9" id="KW-0862">Zinc</keyword>
<evidence type="ECO:0000313" key="20">
    <source>
        <dbReference type="EMBL" id="WAH42712.1"/>
    </source>
</evidence>
<evidence type="ECO:0000256" key="8">
    <source>
        <dbReference type="ARBA" id="ARBA00022806"/>
    </source>
</evidence>
<dbReference type="Gene3D" id="1.10.150.80">
    <property type="entry name" value="HRDC domain"/>
    <property type="match status" value="1"/>
</dbReference>
<dbReference type="InterPro" id="IPR018982">
    <property type="entry name" value="RQC_domain"/>
</dbReference>
<dbReference type="InterPro" id="IPR014001">
    <property type="entry name" value="Helicase_ATP-bd"/>
</dbReference>
<dbReference type="InterPro" id="IPR027417">
    <property type="entry name" value="P-loop_NTPase"/>
</dbReference>
<dbReference type="SMART" id="SM00341">
    <property type="entry name" value="HRDC"/>
    <property type="match status" value="1"/>
</dbReference>
<keyword evidence="6" id="KW-0227">DNA damage</keyword>
<evidence type="ECO:0000256" key="5">
    <source>
        <dbReference type="ARBA" id="ARBA00022741"/>
    </source>
</evidence>
<dbReference type="NCBIfam" id="TIGR00614">
    <property type="entry name" value="recQ_fam"/>
    <property type="match status" value="1"/>
</dbReference>
<evidence type="ECO:0000256" key="12">
    <source>
        <dbReference type="ARBA" id="ARBA00023172"/>
    </source>
</evidence>
<evidence type="ECO:0000313" key="21">
    <source>
        <dbReference type="Proteomes" id="UP001164761"/>
    </source>
</evidence>
<dbReference type="Pfam" id="PF00271">
    <property type="entry name" value="Helicase_C"/>
    <property type="match status" value="1"/>
</dbReference>
<keyword evidence="14" id="KW-0413">Isomerase</keyword>
<dbReference type="InterPro" id="IPR032284">
    <property type="entry name" value="RecQ_Zn-bd"/>
</dbReference>
<evidence type="ECO:0000256" key="7">
    <source>
        <dbReference type="ARBA" id="ARBA00022801"/>
    </source>
</evidence>
<dbReference type="SUPFAM" id="SSF46785">
    <property type="entry name" value="Winged helix' DNA-binding domain"/>
    <property type="match status" value="1"/>
</dbReference>
<comment type="similarity">
    <text evidence="3">Belongs to the helicase family. RecQ subfamily.</text>
</comment>
<keyword evidence="7 20" id="KW-0378">Hydrolase</keyword>
<keyword evidence="13" id="KW-0234">DNA repair</keyword>
<keyword evidence="12" id="KW-0233">DNA recombination</keyword>
<comment type="cofactor">
    <cofactor evidence="2">
        <name>Zn(2+)</name>
        <dbReference type="ChEBI" id="CHEBI:29105"/>
    </cofactor>
</comment>
<evidence type="ECO:0000256" key="13">
    <source>
        <dbReference type="ARBA" id="ARBA00023204"/>
    </source>
</evidence>
<proteinExistence type="inferred from homology"/>
<keyword evidence="10" id="KW-0067">ATP-binding</keyword>
<comment type="cofactor">
    <cofactor evidence="1">
        <name>Mg(2+)</name>
        <dbReference type="ChEBI" id="CHEBI:18420"/>
    </cofactor>
</comment>
<dbReference type="PROSITE" id="PS51194">
    <property type="entry name" value="HELICASE_CTER"/>
    <property type="match status" value="1"/>
</dbReference>
<feature type="domain" description="Helicase ATP-binding" evidence="18">
    <location>
        <begin position="32"/>
        <end position="201"/>
    </location>
</feature>
<dbReference type="InterPro" id="IPR006293">
    <property type="entry name" value="DNA_helicase_ATP-dep_RecQ_bac"/>
</dbReference>
<dbReference type="PROSITE" id="PS50967">
    <property type="entry name" value="HRDC"/>
    <property type="match status" value="1"/>
</dbReference>
<dbReference type="CDD" id="cd18794">
    <property type="entry name" value="SF2_C_RecQ"/>
    <property type="match status" value="1"/>
</dbReference>
<organism evidence="20 21">
    <name type="scientific">Alicyclobacillus fastidiosus</name>
    <dbReference type="NCBI Taxonomy" id="392011"/>
    <lineage>
        <taxon>Bacteria</taxon>
        <taxon>Bacillati</taxon>
        <taxon>Bacillota</taxon>
        <taxon>Bacilli</taxon>
        <taxon>Bacillales</taxon>
        <taxon>Alicyclobacillaceae</taxon>
        <taxon>Alicyclobacillus</taxon>
    </lineage>
</organism>
<evidence type="ECO:0000256" key="3">
    <source>
        <dbReference type="ARBA" id="ARBA00005446"/>
    </source>
</evidence>
<dbReference type="InterPro" id="IPR002121">
    <property type="entry name" value="HRDC_dom"/>
</dbReference>
<evidence type="ECO:0000256" key="16">
    <source>
        <dbReference type="NCBIfam" id="TIGR01389"/>
    </source>
</evidence>
<dbReference type="SMART" id="SM00956">
    <property type="entry name" value="RQC"/>
    <property type="match status" value="1"/>
</dbReference>
<dbReference type="PANTHER" id="PTHR13710:SF105">
    <property type="entry name" value="ATP-DEPENDENT DNA HELICASE Q1"/>
    <property type="match status" value="1"/>
</dbReference>
<dbReference type="PROSITE" id="PS51192">
    <property type="entry name" value="HELICASE_ATP_BIND_1"/>
    <property type="match status" value="1"/>
</dbReference>
<comment type="catalytic activity">
    <reaction evidence="15">
        <text>Couples ATP hydrolysis with the unwinding of duplex DNA by translocating in the 3'-5' direction.</text>
        <dbReference type="EC" id="5.6.2.4"/>
    </reaction>
</comment>
<evidence type="ECO:0000256" key="4">
    <source>
        <dbReference type="ARBA" id="ARBA00022723"/>
    </source>
</evidence>
<dbReference type="EC" id="5.6.2.4" evidence="16"/>
<evidence type="ECO:0000256" key="1">
    <source>
        <dbReference type="ARBA" id="ARBA00001946"/>
    </source>
</evidence>
<dbReference type="SMART" id="SM00490">
    <property type="entry name" value="HELICc"/>
    <property type="match status" value="1"/>
</dbReference>
<keyword evidence="4" id="KW-0479">Metal-binding</keyword>
<keyword evidence="8 20" id="KW-0347">Helicase</keyword>
<dbReference type="InterPro" id="IPR044876">
    <property type="entry name" value="HRDC_dom_sf"/>
</dbReference>
<dbReference type="Pfam" id="PF09382">
    <property type="entry name" value="RQC"/>
    <property type="match status" value="1"/>
</dbReference>
<dbReference type="EMBL" id="CP104067">
    <property type="protein sequence ID" value="WAH42712.1"/>
    <property type="molecule type" value="Genomic_DNA"/>
</dbReference>
<dbReference type="SUPFAM" id="SSF52540">
    <property type="entry name" value="P-loop containing nucleoside triphosphate hydrolases"/>
    <property type="match status" value="1"/>
</dbReference>
<evidence type="ECO:0000256" key="11">
    <source>
        <dbReference type="ARBA" id="ARBA00023125"/>
    </source>
</evidence>
<dbReference type="InterPro" id="IPR036388">
    <property type="entry name" value="WH-like_DNA-bd_sf"/>
</dbReference>
<protein>
    <recommendedName>
        <fullName evidence="16">DNA helicase RecQ</fullName>
        <ecNumber evidence="16">5.6.2.4</ecNumber>
    </recommendedName>
</protein>
<name>A0ABY6ZJP5_9BACL</name>
<accession>A0ABY6ZJP5</accession>
<evidence type="ECO:0000256" key="14">
    <source>
        <dbReference type="ARBA" id="ARBA00023235"/>
    </source>
</evidence>
<dbReference type="SUPFAM" id="SSF47819">
    <property type="entry name" value="HRDC-like"/>
    <property type="match status" value="1"/>
</dbReference>